<gene>
    <name evidence="3" type="ORF">KME15_08100</name>
</gene>
<evidence type="ECO:0000256" key="1">
    <source>
        <dbReference type="SAM" id="Phobius"/>
    </source>
</evidence>
<reference evidence="3" key="2">
    <citation type="journal article" date="2022" name="Microbiol. Resour. Announc.">
        <title>Metagenome Sequencing to Explore Phylogenomics of Terrestrial Cyanobacteria.</title>
        <authorList>
            <person name="Ward R.D."/>
            <person name="Stajich J.E."/>
            <person name="Johansen J.R."/>
            <person name="Huntemann M."/>
            <person name="Clum A."/>
            <person name="Foster B."/>
            <person name="Foster B."/>
            <person name="Roux S."/>
            <person name="Palaniappan K."/>
            <person name="Varghese N."/>
            <person name="Mukherjee S."/>
            <person name="Reddy T.B.K."/>
            <person name="Daum C."/>
            <person name="Copeland A."/>
            <person name="Chen I.A."/>
            <person name="Ivanova N.N."/>
            <person name="Kyrpides N.C."/>
            <person name="Shapiro N."/>
            <person name="Eloe-Fadrosh E.A."/>
            <person name="Pietrasiak N."/>
        </authorList>
    </citation>
    <scope>NUCLEOTIDE SEQUENCE</scope>
    <source>
        <strain evidence="3">UHER 2000/2452</strain>
    </source>
</reference>
<proteinExistence type="predicted"/>
<feature type="transmembrane region" description="Helical" evidence="1">
    <location>
        <begin position="20"/>
        <end position="40"/>
    </location>
</feature>
<dbReference type="InterPro" id="IPR025433">
    <property type="entry name" value="DUF4168"/>
</dbReference>
<dbReference type="Proteomes" id="UP000757435">
    <property type="component" value="Unassembled WGS sequence"/>
</dbReference>
<keyword evidence="1" id="KW-0812">Transmembrane</keyword>
<dbReference type="AlphaFoldDB" id="A0A951QB68"/>
<evidence type="ECO:0000259" key="2">
    <source>
        <dbReference type="Pfam" id="PF13767"/>
    </source>
</evidence>
<accession>A0A951QB68</accession>
<dbReference type="Pfam" id="PF13767">
    <property type="entry name" value="DUF4168"/>
    <property type="match status" value="1"/>
</dbReference>
<evidence type="ECO:0000313" key="4">
    <source>
        <dbReference type="Proteomes" id="UP000757435"/>
    </source>
</evidence>
<keyword evidence="1" id="KW-1133">Transmembrane helix</keyword>
<dbReference type="EMBL" id="JAHHHD010000006">
    <property type="protein sequence ID" value="MBW4658621.1"/>
    <property type="molecule type" value="Genomic_DNA"/>
</dbReference>
<reference evidence="3" key="1">
    <citation type="submission" date="2021-05" db="EMBL/GenBank/DDBJ databases">
        <authorList>
            <person name="Pietrasiak N."/>
            <person name="Ward R."/>
            <person name="Stajich J.E."/>
            <person name="Kurbessoian T."/>
        </authorList>
    </citation>
    <scope>NUCLEOTIDE SEQUENCE</scope>
    <source>
        <strain evidence="3">UHER 2000/2452</strain>
    </source>
</reference>
<feature type="domain" description="DUF4168" evidence="2">
    <location>
        <begin position="73"/>
        <end position="149"/>
    </location>
</feature>
<protein>
    <submittedName>
        <fullName evidence="3">DUF4168 domain-containing protein</fullName>
    </submittedName>
</protein>
<keyword evidence="1" id="KW-0472">Membrane</keyword>
<name>A0A951QB68_9CYAN</name>
<sequence length="158" mass="17516">MVRSQKYRNLSLTLQNFCKLTILTFSLISLLIGYPVGYILNNSWAWADTLPIETAPEVAPDSSRTGLGTDAISAEKVGQFVRAYLHVVTLIEQREGEIQGAETDAESLRVQQEIEAEAMGLIEAEGLTLQEYMQLLSLANIDPEFGDRIALQLQEAID</sequence>
<comment type="caution">
    <text evidence="3">The sequence shown here is derived from an EMBL/GenBank/DDBJ whole genome shotgun (WGS) entry which is preliminary data.</text>
</comment>
<evidence type="ECO:0000313" key="3">
    <source>
        <dbReference type="EMBL" id="MBW4658621.1"/>
    </source>
</evidence>
<organism evidence="3 4">
    <name type="scientific">Drouetiella hepatica Uher 2000/2452</name>
    <dbReference type="NCBI Taxonomy" id="904376"/>
    <lineage>
        <taxon>Bacteria</taxon>
        <taxon>Bacillati</taxon>
        <taxon>Cyanobacteriota</taxon>
        <taxon>Cyanophyceae</taxon>
        <taxon>Oculatellales</taxon>
        <taxon>Oculatellaceae</taxon>
        <taxon>Drouetiella</taxon>
    </lineage>
</organism>